<evidence type="ECO:0008006" key="2">
    <source>
        <dbReference type="Google" id="ProtNLM"/>
    </source>
</evidence>
<dbReference type="InterPro" id="IPR004733">
    <property type="entry name" value="PurM_cligase"/>
</dbReference>
<name>A0A383C6D2_9ZZZZ</name>
<dbReference type="GO" id="GO:0005829">
    <property type="term" value="C:cytosol"/>
    <property type="evidence" value="ECO:0007669"/>
    <property type="project" value="TreeGrafter"/>
</dbReference>
<proteinExistence type="predicted"/>
<dbReference type="AlphaFoldDB" id="A0A383C6D2"/>
<dbReference type="PANTHER" id="PTHR10520:SF12">
    <property type="entry name" value="TRIFUNCTIONAL PURINE BIOSYNTHETIC PROTEIN ADENOSINE-3"/>
    <property type="match status" value="1"/>
</dbReference>
<reference evidence="1" key="1">
    <citation type="submission" date="2018-05" db="EMBL/GenBank/DDBJ databases">
        <authorList>
            <person name="Lanie J.A."/>
            <person name="Ng W.-L."/>
            <person name="Kazmierczak K.M."/>
            <person name="Andrzejewski T.M."/>
            <person name="Davidsen T.M."/>
            <person name="Wayne K.J."/>
            <person name="Tettelin H."/>
            <person name="Glass J.I."/>
            <person name="Rusch D."/>
            <person name="Podicherti R."/>
            <person name="Tsui H.-C.T."/>
            <person name="Winkler M.E."/>
        </authorList>
    </citation>
    <scope>NUCLEOTIDE SEQUENCE</scope>
</reference>
<gene>
    <name evidence="1" type="ORF">METZ01_LOCUS480039</name>
</gene>
<dbReference type="InterPro" id="IPR036921">
    <property type="entry name" value="PurM-like_N_sf"/>
</dbReference>
<protein>
    <recommendedName>
        <fullName evidence="2">Phosphoribosylformylglycinamidine cyclo-ligase</fullName>
    </recommendedName>
</protein>
<dbReference type="GO" id="GO:0046084">
    <property type="term" value="P:adenine biosynthetic process"/>
    <property type="evidence" value="ECO:0007669"/>
    <property type="project" value="TreeGrafter"/>
</dbReference>
<feature type="non-terminal residue" evidence="1">
    <location>
        <position position="80"/>
    </location>
</feature>
<dbReference type="Gene3D" id="3.30.1330.10">
    <property type="entry name" value="PurM-like, N-terminal domain"/>
    <property type="match status" value="1"/>
</dbReference>
<dbReference type="GO" id="GO:0004641">
    <property type="term" value="F:phosphoribosylformylglycinamidine cyclo-ligase activity"/>
    <property type="evidence" value="ECO:0007669"/>
    <property type="project" value="InterPro"/>
</dbReference>
<accession>A0A383C6D2</accession>
<dbReference type="SUPFAM" id="SSF55326">
    <property type="entry name" value="PurM N-terminal domain-like"/>
    <property type="match status" value="1"/>
</dbReference>
<dbReference type="GO" id="GO:0006189">
    <property type="term" value="P:'de novo' IMP biosynthetic process"/>
    <property type="evidence" value="ECO:0007669"/>
    <property type="project" value="InterPro"/>
</dbReference>
<dbReference type="PANTHER" id="PTHR10520">
    <property type="entry name" value="TRIFUNCTIONAL PURINE BIOSYNTHETIC PROTEIN ADENOSINE-3-RELATED"/>
    <property type="match status" value="1"/>
</dbReference>
<sequence>MKGKTYYEAGVDLEAAQEIKLHIRDLVATTLGSDVISGPGGFGGVIEPNPKSEFLLVSSTDSVGTKLKIAEAMNRHDTIG</sequence>
<dbReference type="EMBL" id="UINC01205830">
    <property type="protein sequence ID" value="SVE27185.1"/>
    <property type="molecule type" value="Genomic_DNA"/>
</dbReference>
<evidence type="ECO:0000313" key="1">
    <source>
        <dbReference type="EMBL" id="SVE27185.1"/>
    </source>
</evidence>
<dbReference type="GO" id="GO:0004637">
    <property type="term" value="F:phosphoribosylamine-glycine ligase activity"/>
    <property type="evidence" value="ECO:0007669"/>
    <property type="project" value="TreeGrafter"/>
</dbReference>
<organism evidence="1">
    <name type="scientific">marine metagenome</name>
    <dbReference type="NCBI Taxonomy" id="408172"/>
    <lineage>
        <taxon>unclassified sequences</taxon>
        <taxon>metagenomes</taxon>
        <taxon>ecological metagenomes</taxon>
    </lineage>
</organism>